<dbReference type="GO" id="GO:0006783">
    <property type="term" value="P:heme biosynthetic process"/>
    <property type="evidence" value="ECO:0007669"/>
    <property type="project" value="TreeGrafter"/>
</dbReference>
<dbReference type="GO" id="GO:0004729">
    <property type="term" value="F:oxygen-dependent protoporphyrinogen oxidase activity"/>
    <property type="evidence" value="ECO:0007669"/>
    <property type="project" value="TreeGrafter"/>
</dbReference>
<feature type="region of interest" description="Disordered" evidence="1">
    <location>
        <begin position="50"/>
        <end position="74"/>
    </location>
</feature>
<dbReference type="PROSITE" id="PS51257">
    <property type="entry name" value="PROKAR_LIPOPROTEIN"/>
    <property type="match status" value="1"/>
</dbReference>
<dbReference type="OMA" id="GTVFDHG"/>
<dbReference type="PANTHER" id="PTHR42923">
    <property type="entry name" value="PROTOPORPHYRINOGEN OXIDASE"/>
    <property type="match status" value="1"/>
</dbReference>
<dbReference type="Pfam" id="PF13450">
    <property type="entry name" value="NAD_binding_8"/>
    <property type="match status" value="1"/>
</dbReference>
<dbReference type="PANTHER" id="PTHR42923:SF3">
    <property type="entry name" value="PROTOPORPHYRINOGEN OXIDASE"/>
    <property type="match status" value="1"/>
</dbReference>
<accession>A0A669QPC8</accession>
<proteinExistence type="predicted"/>
<dbReference type="InterPro" id="IPR050464">
    <property type="entry name" value="Zeta_carotene_desat/Oxidored"/>
</dbReference>
<dbReference type="Proteomes" id="UP000472261">
    <property type="component" value="Unplaced"/>
</dbReference>
<dbReference type="SUPFAM" id="SSF51905">
    <property type="entry name" value="FAD/NAD(P)-binding domain"/>
    <property type="match status" value="1"/>
</dbReference>
<evidence type="ECO:0000313" key="3">
    <source>
        <dbReference type="Proteomes" id="UP000472261"/>
    </source>
</evidence>
<dbReference type="Gene3D" id="3.50.50.60">
    <property type="entry name" value="FAD/NAD(P)-binding domain"/>
    <property type="match status" value="1"/>
</dbReference>
<evidence type="ECO:0000313" key="2">
    <source>
        <dbReference type="Ensembl" id="ENSPCLP00000020098.1"/>
    </source>
</evidence>
<evidence type="ECO:0008006" key="4">
    <source>
        <dbReference type="Google" id="ProtNLM"/>
    </source>
</evidence>
<organism evidence="2 3">
    <name type="scientific">Phasianus colchicus</name>
    <name type="common">Common pheasant</name>
    <dbReference type="NCBI Taxonomy" id="9054"/>
    <lineage>
        <taxon>Eukaryota</taxon>
        <taxon>Metazoa</taxon>
        <taxon>Chordata</taxon>
        <taxon>Craniata</taxon>
        <taxon>Vertebrata</taxon>
        <taxon>Euteleostomi</taxon>
        <taxon>Archelosauria</taxon>
        <taxon>Archosauria</taxon>
        <taxon>Dinosauria</taxon>
        <taxon>Saurischia</taxon>
        <taxon>Theropoda</taxon>
        <taxon>Coelurosauria</taxon>
        <taxon>Aves</taxon>
        <taxon>Neognathae</taxon>
        <taxon>Galloanserae</taxon>
        <taxon>Galliformes</taxon>
        <taxon>Phasianidae</taxon>
        <taxon>Phasianinae</taxon>
        <taxon>Phasianus</taxon>
    </lineage>
</organism>
<protein>
    <recommendedName>
        <fullName evidence="4">Amine oxidase domain-containing protein</fullName>
    </recommendedName>
</protein>
<dbReference type="GO" id="GO:0005743">
    <property type="term" value="C:mitochondrial inner membrane"/>
    <property type="evidence" value="ECO:0007669"/>
    <property type="project" value="TreeGrafter"/>
</dbReference>
<dbReference type="Ensembl" id="ENSPCLT00000027442.1">
    <property type="protein sequence ID" value="ENSPCLP00000020098.1"/>
    <property type="gene ID" value="ENSPCLG00000017331.1"/>
</dbReference>
<reference evidence="2" key="1">
    <citation type="submission" date="2025-08" db="UniProtKB">
        <authorList>
            <consortium name="Ensembl"/>
        </authorList>
    </citation>
    <scope>IDENTIFICATION</scope>
</reference>
<name>A0A669QPC8_PHACC</name>
<keyword evidence="3" id="KW-1185">Reference proteome</keyword>
<dbReference type="InterPro" id="IPR036188">
    <property type="entry name" value="FAD/NAD-bd_sf"/>
</dbReference>
<sequence length="74" mass="7503">MPRTVAVVGGGISGLAACYHLARAPQPPKVVLLEAGGHLGGWLQSTRTEDGTVFDHGPRGVRPGGAAGAETLQM</sequence>
<evidence type="ECO:0000256" key="1">
    <source>
        <dbReference type="SAM" id="MobiDB-lite"/>
    </source>
</evidence>
<reference evidence="2" key="2">
    <citation type="submission" date="2025-09" db="UniProtKB">
        <authorList>
            <consortium name="Ensembl"/>
        </authorList>
    </citation>
    <scope>IDENTIFICATION</scope>
</reference>
<dbReference type="AlphaFoldDB" id="A0A669QPC8"/>